<dbReference type="InterPro" id="IPR019821">
    <property type="entry name" value="Kinesin_motor_CS"/>
</dbReference>
<keyword evidence="8 14" id="KW-0175">Coiled coil</keyword>
<evidence type="ECO:0000256" key="5">
    <source>
        <dbReference type="ARBA" id="ARBA00022701"/>
    </source>
</evidence>
<evidence type="ECO:0000256" key="2">
    <source>
        <dbReference type="ARBA" id="ARBA00022490"/>
    </source>
</evidence>
<evidence type="ECO:0000256" key="14">
    <source>
        <dbReference type="SAM" id="Coils"/>
    </source>
</evidence>
<evidence type="ECO:0000256" key="9">
    <source>
        <dbReference type="ARBA" id="ARBA00023175"/>
    </source>
</evidence>
<evidence type="ECO:0000313" key="17">
    <source>
        <dbReference type="Ensembl" id="ENSCHIP00010041046.1"/>
    </source>
</evidence>
<evidence type="ECO:0000256" key="6">
    <source>
        <dbReference type="ARBA" id="ARBA00022741"/>
    </source>
</evidence>
<comment type="subcellular location">
    <subcellularLocation>
        <location evidence="1">Cytoplasm</location>
        <location evidence="1">Cytoskeleton</location>
    </subcellularLocation>
</comment>
<dbReference type="InterPro" id="IPR036961">
    <property type="entry name" value="Kinesin_motor_dom_sf"/>
</dbReference>
<evidence type="ECO:0000256" key="12">
    <source>
        <dbReference type="PROSITE-ProRule" id="PRU00283"/>
    </source>
</evidence>
<evidence type="ECO:0000259" key="16">
    <source>
        <dbReference type="PROSITE" id="PS50067"/>
    </source>
</evidence>
<dbReference type="Gene3D" id="1.10.150.280">
    <property type="entry name" value="AF1531-like domain"/>
    <property type="match status" value="2"/>
</dbReference>
<dbReference type="InterPro" id="IPR001752">
    <property type="entry name" value="Kinesin_motor_dom"/>
</dbReference>
<evidence type="ECO:0000256" key="3">
    <source>
        <dbReference type="ARBA" id="ARBA00022499"/>
    </source>
</evidence>
<dbReference type="PROSITE" id="PS00411">
    <property type="entry name" value="KINESIN_MOTOR_1"/>
    <property type="match status" value="1"/>
</dbReference>
<proteinExistence type="inferred from homology"/>
<dbReference type="GO" id="GO:0005875">
    <property type="term" value="C:microtubule associated complex"/>
    <property type="evidence" value="ECO:0007669"/>
    <property type="project" value="TreeGrafter"/>
</dbReference>
<feature type="domain" description="Kinesin motor" evidence="16">
    <location>
        <begin position="58"/>
        <end position="383"/>
    </location>
</feature>
<feature type="region of interest" description="Disordered" evidence="15">
    <location>
        <begin position="409"/>
        <end position="443"/>
    </location>
</feature>
<dbReference type="InterPro" id="IPR027640">
    <property type="entry name" value="Kinesin-like_fam"/>
</dbReference>
<comment type="function">
    <text evidence="11">Kinesin family member that is involved in spindle formation and the movements of chromosomes during mitosis and meiosis. Binds to microtubules and to DNA. Plays a role in congression of laterally attached chromosomes in NDC80-depleted cells.</text>
</comment>
<dbReference type="PROSITE" id="PS50067">
    <property type="entry name" value="KINESIN_MOTOR_2"/>
    <property type="match status" value="1"/>
</dbReference>
<dbReference type="PRINTS" id="PR00380">
    <property type="entry name" value="KINESINHEAVY"/>
</dbReference>
<dbReference type="AlphaFoldDB" id="A0A8C2SCN6"/>
<dbReference type="SUPFAM" id="SSF47781">
    <property type="entry name" value="RuvA domain 2-like"/>
    <property type="match status" value="1"/>
</dbReference>
<protein>
    <recommendedName>
        <fullName evidence="13">Kinesin-like protein</fullName>
    </recommendedName>
</protein>
<dbReference type="GO" id="GO:0007018">
    <property type="term" value="P:microtubule-based movement"/>
    <property type="evidence" value="ECO:0007669"/>
    <property type="project" value="InterPro"/>
</dbReference>
<evidence type="ECO:0000256" key="7">
    <source>
        <dbReference type="ARBA" id="ARBA00022840"/>
    </source>
</evidence>
<organism evidence="17">
    <name type="scientific">Capra hircus</name>
    <name type="common">Goat</name>
    <dbReference type="NCBI Taxonomy" id="9925"/>
    <lineage>
        <taxon>Eukaryota</taxon>
        <taxon>Metazoa</taxon>
        <taxon>Chordata</taxon>
        <taxon>Craniata</taxon>
        <taxon>Vertebrata</taxon>
        <taxon>Euteleostomi</taxon>
        <taxon>Mammalia</taxon>
        <taxon>Eutheria</taxon>
        <taxon>Laurasiatheria</taxon>
        <taxon>Artiodactyla</taxon>
        <taxon>Ruminantia</taxon>
        <taxon>Pecora</taxon>
        <taxon>Bovidae</taxon>
        <taxon>Caprinae</taxon>
        <taxon>Capra</taxon>
    </lineage>
</organism>
<feature type="region of interest" description="Disordered" evidence="15">
    <location>
        <begin position="1"/>
        <end position="24"/>
    </location>
</feature>
<evidence type="ECO:0000256" key="4">
    <source>
        <dbReference type="ARBA" id="ARBA00022553"/>
    </source>
</evidence>
<keyword evidence="10" id="KW-0206">Cytoskeleton</keyword>
<feature type="binding site" evidence="12">
    <location>
        <begin position="142"/>
        <end position="149"/>
    </location>
    <ligand>
        <name>ATP</name>
        <dbReference type="ChEBI" id="CHEBI:30616"/>
    </ligand>
</feature>
<evidence type="ECO:0000256" key="13">
    <source>
        <dbReference type="RuleBase" id="RU000394"/>
    </source>
</evidence>
<dbReference type="Pfam" id="PF00225">
    <property type="entry name" value="Kinesin"/>
    <property type="match status" value="1"/>
</dbReference>
<evidence type="ECO:0000256" key="1">
    <source>
        <dbReference type="ARBA" id="ARBA00004245"/>
    </source>
</evidence>
<evidence type="ECO:0000256" key="11">
    <source>
        <dbReference type="ARBA" id="ARBA00045288"/>
    </source>
</evidence>
<dbReference type="InterPro" id="IPR003583">
    <property type="entry name" value="Hlx-hairpin-Hlx_DNA-bd_motif"/>
</dbReference>
<dbReference type="GO" id="GO:0005874">
    <property type="term" value="C:microtubule"/>
    <property type="evidence" value="ECO:0007669"/>
    <property type="project" value="UniProtKB-KW"/>
</dbReference>
<evidence type="ECO:0000256" key="15">
    <source>
        <dbReference type="SAM" id="MobiDB-lite"/>
    </source>
</evidence>
<keyword evidence="7 12" id="KW-0067">ATP-binding</keyword>
<dbReference type="CDD" id="cd01376">
    <property type="entry name" value="KISc_KID_like"/>
    <property type="match status" value="1"/>
</dbReference>
<dbReference type="Gene3D" id="3.40.850.10">
    <property type="entry name" value="Kinesin motor domain"/>
    <property type="match status" value="1"/>
</dbReference>
<dbReference type="InterPro" id="IPR027417">
    <property type="entry name" value="P-loop_NTPase"/>
</dbReference>
<keyword evidence="5 13" id="KW-0493">Microtubule</keyword>
<dbReference type="GO" id="GO:0005524">
    <property type="term" value="F:ATP binding"/>
    <property type="evidence" value="ECO:0007669"/>
    <property type="project" value="UniProtKB-UniRule"/>
</dbReference>
<keyword evidence="6 12" id="KW-0547">Nucleotide-binding</keyword>
<reference evidence="17" key="2">
    <citation type="submission" date="2025-08" db="UniProtKB">
        <authorList>
            <consortium name="Ensembl"/>
        </authorList>
    </citation>
    <scope>IDENTIFICATION</scope>
</reference>
<feature type="compositionally biased region" description="Basic and acidic residues" evidence="15">
    <location>
        <begin position="1"/>
        <end position="15"/>
    </location>
</feature>
<dbReference type="GO" id="GO:0007052">
    <property type="term" value="P:mitotic spindle organization"/>
    <property type="evidence" value="ECO:0007669"/>
    <property type="project" value="TreeGrafter"/>
</dbReference>
<dbReference type="SMART" id="SM00129">
    <property type="entry name" value="KISc"/>
    <property type="match status" value="1"/>
</dbReference>
<dbReference type="GO" id="GO:0008017">
    <property type="term" value="F:microtubule binding"/>
    <property type="evidence" value="ECO:0007669"/>
    <property type="project" value="InterPro"/>
</dbReference>
<evidence type="ECO:0000256" key="10">
    <source>
        <dbReference type="ARBA" id="ARBA00023212"/>
    </source>
</evidence>
<dbReference type="SMART" id="SM00278">
    <property type="entry name" value="HhH1"/>
    <property type="match status" value="2"/>
</dbReference>
<feature type="coiled-coil region" evidence="14">
    <location>
        <begin position="490"/>
        <end position="517"/>
    </location>
</feature>
<dbReference type="GO" id="GO:0006281">
    <property type="term" value="P:DNA repair"/>
    <property type="evidence" value="ECO:0007669"/>
    <property type="project" value="InterPro"/>
</dbReference>
<dbReference type="FunFam" id="3.40.850.10:FF:000043">
    <property type="entry name" value="Kinesin-like protein"/>
    <property type="match status" value="1"/>
</dbReference>
<keyword evidence="3" id="KW-1017">Isopeptide bond</keyword>
<dbReference type="GO" id="GO:0003677">
    <property type="term" value="F:DNA binding"/>
    <property type="evidence" value="ECO:0007669"/>
    <property type="project" value="InterPro"/>
</dbReference>
<accession>A0A8C2SCN6</accession>
<sequence>MERAGQREIRIERRAPGGSGMDAGVPARRRREMAAAISGAGRCRLSKVGAARRPPPARVRVAVRLRPFVDGTAGENDTPCVRGLDSCSLEIANWRNHQETLKYQFDAFYGERSSQQDIYAGSVQPILRHLLEGQNASVLAYGPTGAGKTHTMLGSPEQPGVIPRALMDLLQLTREEGAEGRPWALSVTMSYLEIYQEKVLDLLEPSSGDLVIREDCRGNILIPGLTQKAITSFADFERHFLPASRNRTVGATRLNQRSSRSHAVLLVKVDQRERLAPFRQREGKLYLIDLAGSEDNRRTGNKGLRLKESGAINTSLFVLGKVVDALNQGLPRVPYRDSKLTRLLQDSLGGSAHSILIANIAPERRFYLDTVSALNFAARSKEVINRPFTNESLQLPVLAPVKLSQKELLGPSEAKRARGPEEEETGSPELPIAPASASQKLSPLQKLSSMDPAMLERLLSLDRLLGSQGSQGTPLLSTPKRERMVLMKTVEEKDLEIERLKMKQKELEAKVLAQEAADPKEKENYSSTMLRPLARRTVTVAKPLKKAVVMPLQLIQEQAASPNAEIHILKKKGRKRKLESLDASQPEKAEDGWELQISPELLAHGRQKILDLLNEGSARDLRSLQRIGQKKAQLIVGWRELHGPFSQVMAQGGQPWNGVGWGTPGLDPSPSLLSCQVEDLERVEGMSGKQMESFLKANILGLAAGQGCGPS</sequence>
<name>A0A8C2SCN6_CAPHI</name>
<comment type="similarity">
    <text evidence="12 13">Belongs to the TRAFAC class myosin-kinesin ATPase superfamily. Kinesin family.</text>
</comment>
<reference evidence="17" key="1">
    <citation type="submission" date="2019-03" db="EMBL/GenBank/DDBJ databases">
        <title>Genome sequencing and reference-guided assembly of Black Bengal Goat (Capra hircus).</title>
        <authorList>
            <person name="Siddiki A.Z."/>
            <person name="Baten A."/>
            <person name="Billah M."/>
            <person name="Alam M.A.U."/>
            <person name="Shawrob K.S.M."/>
            <person name="Saha S."/>
            <person name="Chowdhury M."/>
            <person name="Rahman A.H."/>
            <person name="Stear M."/>
            <person name="Miah G."/>
            <person name="Das G.B."/>
            <person name="Hossain M.M."/>
            <person name="Kumkum M."/>
            <person name="Islam M.S."/>
            <person name="Mollah A.M."/>
            <person name="Ahsan A."/>
            <person name="Tusar F."/>
            <person name="Khan M.K.I."/>
        </authorList>
    </citation>
    <scope>NUCLEOTIDE SEQUENCE [LARGE SCALE GENOMIC DNA]</scope>
</reference>
<dbReference type="GO" id="GO:0051231">
    <property type="term" value="P:spindle elongation"/>
    <property type="evidence" value="ECO:0007669"/>
    <property type="project" value="TreeGrafter"/>
</dbReference>
<dbReference type="PANTHER" id="PTHR47969:SF9">
    <property type="entry name" value="KINESIN-LIKE PROTEIN"/>
    <property type="match status" value="1"/>
</dbReference>
<dbReference type="SUPFAM" id="SSF52540">
    <property type="entry name" value="P-loop containing nucleoside triphosphate hydrolases"/>
    <property type="match status" value="1"/>
</dbReference>
<dbReference type="PANTHER" id="PTHR47969">
    <property type="entry name" value="CHROMOSOME-ASSOCIATED KINESIN KIF4A-RELATED"/>
    <property type="match status" value="1"/>
</dbReference>
<dbReference type="InterPro" id="IPR010994">
    <property type="entry name" value="RuvA_2-like"/>
</dbReference>
<dbReference type="GO" id="GO:0003777">
    <property type="term" value="F:microtubule motor activity"/>
    <property type="evidence" value="ECO:0007669"/>
    <property type="project" value="InterPro"/>
</dbReference>
<keyword evidence="9 12" id="KW-0505">Motor protein</keyword>
<evidence type="ECO:0000256" key="8">
    <source>
        <dbReference type="ARBA" id="ARBA00023054"/>
    </source>
</evidence>
<keyword evidence="4" id="KW-0597">Phosphoprotein</keyword>
<dbReference type="Ensembl" id="ENSCHIT00010057189.1">
    <property type="protein sequence ID" value="ENSCHIP00010041046.1"/>
    <property type="gene ID" value="ENSCHIG00010030085.1"/>
</dbReference>
<keyword evidence="2" id="KW-0963">Cytoplasm</keyword>